<reference evidence="2" key="1">
    <citation type="journal article" date="2021" name="IMA Fungus">
        <title>Genomic characterization of three marine fungi, including Emericellopsis atlantica sp. nov. with signatures of a generalist lifestyle and marine biomass degradation.</title>
        <authorList>
            <person name="Hagestad O.C."/>
            <person name="Hou L."/>
            <person name="Andersen J.H."/>
            <person name="Hansen E.H."/>
            <person name="Altermark B."/>
            <person name="Li C."/>
            <person name="Kuhnert E."/>
            <person name="Cox R.J."/>
            <person name="Crous P.W."/>
            <person name="Spatafora J.W."/>
            <person name="Lail K."/>
            <person name="Amirebrahimi M."/>
            <person name="Lipzen A."/>
            <person name="Pangilinan J."/>
            <person name="Andreopoulos W."/>
            <person name="Hayes R.D."/>
            <person name="Ng V."/>
            <person name="Grigoriev I.V."/>
            <person name="Jackson S.A."/>
            <person name="Sutton T.D.S."/>
            <person name="Dobson A.D.W."/>
            <person name="Rama T."/>
        </authorList>
    </citation>
    <scope>NUCLEOTIDE SEQUENCE</scope>
    <source>
        <strain evidence="2">TRa018bII</strain>
    </source>
</reference>
<sequence length="276" mass="30967">MESDKTRALRIVRNAELVHPGLPLVEAFLNDAVDGDQAARYLLQTYADGSSGANFTRFVKDWKDLVGFYSRSCLRRSQNTDSSPFTQTITTASLALWSKFPDCIRFTTCKILRTAGFYLYGSTTRGIQRLPFGMYLKHGPEIHAERHAGEFHALKLVRSQTCIPVPHPIELLLSSTESFLVTSRIEGEPAGLAVDECSDVEVHQIARDLRSWIAELHAIKRDRDSKDAITNVTGGPCLDYRISGERVGPFHSEKEFSESLRRSRRSSLRDDQMASG</sequence>
<organism evidence="2 3">
    <name type="scientific">Amylocarpus encephaloides</name>
    <dbReference type="NCBI Taxonomy" id="45428"/>
    <lineage>
        <taxon>Eukaryota</taxon>
        <taxon>Fungi</taxon>
        <taxon>Dikarya</taxon>
        <taxon>Ascomycota</taxon>
        <taxon>Pezizomycotina</taxon>
        <taxon>Leotiomycetes</taxon>
        <taxon>Helotiales</taxon>
        <taxon>Helotiales incertae sedis</taxon>
        <taxon>Amylocarpus</taxon>
    </lineage>
</organism>
<proteinExistence type="predicted"/>
<evidence type="ECO:0000256" key="1">
    <source>
        <dbReference type="SAM" id="MobiDB-lite"/>
    </source>
</evidence>
<dbReference type="EMBL" id="MU251947">
    <property type="protein sequence ID" value="KAG9228421.1"/>
    <property type="molecule type" value="Genomic_DNA"/>
</dbReference>
<dbReference type="Proteomes" id="UP000824998">
    <property type="component" value="Unassembled WGS sequence"/>
</dbReference>
<accession>A0A9P8C0S1</accession>
<feature type="region of interest" description="Disordered" evidence="1">
    <location>
        <begin position="252"/>
        <end position="276"/>
    </location>
</feature>
<gene>
    <name evidence="2" type="ORF">BJ875DRAFT_547757</name>
</gene>
<dbReference type="OrthoDB" id="3250044at2759"/>
<dbReference type="AlphaFoldDB" id="A0A9P8C0S1"/>
<evidence type="ECO:0000313" key="3">
    <source>
        <dbReference type="Proteomes" id="UP000824998"/>
    </source>
</evidence>
<comment type="caution">
    <text evidence="2">The sequence shown here is derived from an EMBL/GenBank/DDBJ whole genome shotgun (WGS) entry which is preliminary data.</text>
</comment>
<dbReference type="SUPFAM" id="SSF56112">
    <property type="entry name" value="Protein kinase-like (PK-like)"/>
    <property type="match status" value="1"/>
</dbReference>
<evidence type="ECO:0008006" key="4">
    <source>
        <dbReference type="Google" id="ProtNLM"/>
    </source>
</evidence>
<evidence type="ECO:0000313" key="2">
    <source>
        <dbReference type="EMBL" id="KAG9228421.1"/>
    </source>
</evidence>
<dbReference type="InterPro" id="IPR011009">
    <property type="entry name" value="Kinase-like_dom_sf"/>
</dbReference>
<name>A0A9P8C0S1_9HELO</name>
<keyword evidence="3" id="KW-1185">Reference proteome</keyword>
<protein>
    <recommendedName>
        <fullName evidence="4">Aminoglycoside phosphotransferase domain-containing protein</fullName>
    </recommendedName>
</protein>